<protein>
    <submittedName>
        <fullName evidence="3">Collectin-11</fullName>
    </submittedName>
</protein>
<dbReference type="InterPro" id="IPR018378">
    <property type="entry name" value="C-type_lectin_CS"/>
</dbReference>
<comment type="caution">
    <text evidence="3">The sequence shown here is derived from an EMBL/GenBank/DDBJ whole genome shotgun (WGS) entry which is preliminary data.</text>
</comment>
<dbReference type="Pfam" id="PF00059">
    <property type="entry name" value="Lectin_C"/>
    <property type="match status" value="1"/>
</dbReference>
<dbReference type="Proteomes" id="UP000735302">
    <property type="component" value="Unassembled WGS sequence"/>
</dbReference>
<organism evidence="3 4">
    <name type="scientific">Plakobranchus ocellatus</name>
    <dbReference type="NCBI Taxonomy" id="259542"/>
    <lineage>
        <taxon>Eukaryota</taxon>
        <taxon>Metazoa</taxon>
        <taxon>Spiralia</taxon>
        <taxon>Lophotrochozoa</taxon>
        <taxon>Mollusca</taxon>
        <taxon>Gastropoda</taxon>
        <taxon>Heterobranchia</taxon>
        <taxon>Euthyneura</taxon>
        <taxon>Panpulmonata</taxon>
        <taxon>Sacoglossa</taxon>
        <taxon>Placobranchoidea</taxon>
        <taxon>Plakobranchidae</taxon>
        <taxon>Plakobranchus</taxon>
    </lineage>
</organism>
<keyword evidence="1" id="KW-1015">Disulfide bond</keyword>
<dbReference type="InterPro" id="IPR016187">
    <property type="entry name" value="CTDL_fold"/>
</dbReference>
<evidence type="ECO:0000313" key="4">
    <source>
        <dbReference type="Proteomes" id="UP000735302"/>
    </source>
</evidence>
<evidence type="ECO:0000256" key="1">
    <source>
        <dbReference type="ARBA" id="ARBA00023157"/>
    </source>
</evidence>
<accession>A0AAV4CPX9</accession>
<dbReference type="PROSITE" id="PS00615">
    <property type="entry name" value="C_TYPE_LECTIN_1"/>
    <property type="match status" value="1"/>
</dbReference>
<dbReference type="EMBL" id="BLXT01006838">
    <property type="protein sequence ID" value="GFO33871.1"/>
    <property type="molecule type" value="Genomic_DNA"/>
</dbReference>
<dbReference type="InterPro" id="IPR001304">
    <property type="entry name" value="C-type_lectin-like"/>
</dbReference>
<dbReference type="AlphaFoldDB" id="A0AAV4CPX9"/>
<feature type="domain" description="C-type lectin" evidence="2">
    <location>
        <begin position="10"/>
        <end position="105"/>
    </location>
</feature>
<dbReference type="PROSITE" id="PS50041">
    <property type="entry name" value="C_TYPE_LECTIN_2"/>
    <property type="match status" value="1"/>
</dbReference>
<keyword evidence="4" id="KW-1185">Reference proteome</keyword>
<name>A0AAV4CPX9_9GAST</name>
<dbReference type="SUPFAM" id="SSF56436">
    <property type="entry name" value="C-type lectin-like"/>
    <property type="match status" value="1"/>
</dbReference>
<sequence length="118" mass="13169">MQDLMHIGEFCHLIGGYAAEIDNVGEQMLLTNFLQMTGNYGYYIGANDMPNEGYFVQLYSRKPASNVQWAPGHPNLPGENEDCVQATQAGLINVECGQLSKYVCEIPVLEEEEIAFNF</sequence>
<dbReference type="CDD" id="cd00037">
    <property type="entry name" value="CLECT"/>
    <property type="match status" value="1"/>
</dbReference>
<evidence type="ECO:0000259" key="2">
    <source>
        <dbReference type="PROSITE" id="PS50041"/>
    </source>
</evidence>
<dbReference type="Gene3D" id="3.10.100.10">
    <property type="entry name" value="Mannose-Binding Protein A, subunit A"/>
    <property type="match status" value="1"/>
</dbReference>
<reference evidence="3 4" key="1">
    <citation type="journal article" date="2021" name="Elife">
        <title>Chloroplast acquisition without the gene transfer in kleptoplastic sea slugs, Plakobranchus ocellatus.</title>
        <authorList>
            <person name="Maeda T."/>
            <person name="Takahashi S."/>
            <person name="Yoshida T."/>
            <person name="Shimamura S."/>
            <person name="Takaki Y."/>
            <person name="Nagai Y."/>
            <person name="Toyoda A."/>
            <person name="Suzuki Y."/>
            <person name="Arimoto A."/>
            <person name="Ishii H."/>
            <person name="Satoh N."/>
            <person name="Nishiyama T."/>
            <person name="Hasebe M."/>
            <person name="Maruyama T."/>
            <person name="Minagawa J."/>
            <person name="Obokata J."/>
            <person name="Shigenobu S."/>
        </authorList>
    </citation>
    <scope>NUCLEOTIDE SEQUENCE [LARGE SCALE GENOMIC DNA]</scope>
</reference>
<evidence type="ECO:0000313" key="3">
    <source>
        <dbReference type="EMBL" id="GFO33871.1"/>
    </source>
</evidence>
<gene>
    <name evidence="3" type="ORF">PoB_006037600</name>
</gene>
<proteinExistence type="predicted"/>
<dbReference type="InterPro" id="IPR016186">
    <property type="entry name" value="C-type_lectin-like/link_sf"/>
</dbReference>